<evidence type="ECO:0000313" key="10">
    <source>
        <dbReference type="Proteomes" id="UP000324324"/>
    </source>
</evidence>
<proteinExistence type="inferred from homology"/>
<evidence type="ECO:0000313" key="9">
    <source>
        <dbReference type="EMBL" id="KAA6126160.1"/>
    </source>
</evidence>
<feature type="domain" description="EamA" evidence="8">
    <location>
        <begin position="9"/>
        <end position="133"/>
    </location>
</feature>
<comment type="similarity">
    <text evidence="2">Belongs to the EamA transporter family.</text>
</comment>
<feature type="transmembrane region" description="Helical" evidence="7">
    <location>
        <begin position="64"/>
        <end position="84"/>
    </location>
</feature>
<feature type="transmembrane region" description="Helical" evidence="7">
    <location>
        <begin position="32"/>
        <end position="52"/>
    </location>
</feature>
<feature type="transmembrane region" description="Helical" evidence="7">
    <location>
        <begin position="142"/>
        <end position="162"/>
    </location>
</feature>
<evidence type="ECO:0000259" key="8">
    <source>
        <dbReference type="Pfam" id="PF00892"/>
    </source>
</evidence>
<feature type="domain" description="EamA" evidence="8">
    <location>
        <begin position="143"/>
        <end position="275"/>
    </location>
</feature>
<feature type="transmembrane region" description="Helical" evidence="7">
    <location>
        <begin position="205"/>
        <end position="223"/>
    </location>
</feature>
<dbReference type="Proteomes" id="UP000324324">
    <property type="component" value="Unassembled WGS sequence"/>
</dbReference>
<feature type="transmembrane region" description="Helical" evidence="7">
    <location>
        <begin position="260"/>
        <end position="276"/>
    </location>
</feature>
<evidence type="ECO:0000256" key="7">
    <source>
        <dbReference type="SAM" id="Phobius"/>
    </source>
</evidence>
<evidence type="ECO:0000256" key="6">
    <source>
        <dbReference type="SAM" id="MobiDB-lite"/>
    </source>
</evidence>
<keyword evidence="10" id="KW-1185">Reference proteome</keyword>
<dbReference type="AlphaFoldDB" id="A0A5M8AX62"/>
<comment type="subcellular location">
    <subcellularLocation>
        <location evidence="1">Membrane</location>
        <topology evidence="1">Multi-pass membrane protein</topology>
    </subcellularLocation>
</comment>
<feature type="compositionally biased region" description="Low complexity" evidence="6">
    <location>
        <begin position="304"/>
        <end position="318"/>
    </location>
</feature>
<dbReference type="InterPro" id="IPR037185">
    <property type="entry name" value="EmrE-like"/>
</dbReference>
<feature type="transmembrane region" description="Helical" evidence="7">
    <location>
        <begin position="90"/>
        <end position="110"/>
    </location>
</feature>
<keyword evidence="5 7" id="KW-0472">Membrane</keyword>
<dbReference type="InterPro" id="IPR000620">
    <property type="entry name" value="EamA_dom"/>
</dbReference>
<feature type="transmembrane region" description="Helical" evidence="7">
    <location>
        <begin position="174"/>
        <end position="193"/>
    </location>
</feature>
<feature type="transmembrane region" description="Helical" evidence="7">
    <location>
        <begin position="117"/>
        <end position="136"/>
    </location>
</feature>
<dbReference type="GO" id="GO:0016020">
    <property type="term" value="C:membrane"/>
    <property type="evidence" value="ECO:0007669"/>
    <property type="project" value="UniProtKB-SubCell"/>
</dbReference>
<dbReference type="RefSeq" id="WP_150082842.1">
    <property type="nucleotide sequence ID" value="NZ_VWRN01000027.1"/>
</dbReference>
<evidence type="ECO:0000256" key="1">
    <source>
        <dbReference type="ARBA" id="ARBA00004141"/>
    </source>
</evidence>
<accession>A0A5M8AX62</accession>
<evidence type="ECO:0000256" key="2">
    <source>
        <dbReference type="ARBA" id="ARBA00007362"/>
    </source>
</evidence>
<organism evidence="9 10">
    <name type="scientific">Cupriavidus cauae</name>
    <dbReference type="NCBI Taxonomy" id="2608999"/>
    <lineage>
        <taxon>Bacteria</taxon>
        <taxon>Pseudomonadati</taxon>
        <taxon>Pseudomonadota</taxon>
        <taxon>Betaproteobacteria</taxon>
        <taxon>Burkholderiales</taxon>
        <taxon>Burkholderiaceae</taxon>
        <taxon>Cupriavidus</taxon>
    </lineage>
</organism>
<feature type="compositionally biased region" description="Pro residues" evidence="6">
    <location>
        <begin position="294"/>
        <end position="303"/>
    </location>
</feature>
<protein>
    <submittedName>
        <fullName evidence="9">EamA family transporter</fullName>
    </submittedName>
</protein>
<feature type="region of interest" description="Disordered" evidence="6">
    <location>
        <begin position="285"/>
        <end position="324"/>
    </location>
</feature>
<evidence type="ECO:0000256" key="4">
    <source>
        <dbReference type="ARBA" id="ARBA00022989"/>
    </source>
</evidence>
<keyword evidence="4 7" id="KW-1133">Transmembrane helix</keyword>
<dbReference type="InterPro" id="IPR050638">
    <property type="entry name" value="AA-Vitamin_Transporters"/>
</dbReference>
<evidence type="ECO:0000256" key="3">
    <source>
        <dbReference type="ARBA" id="ARBA00022692"/>
    </source>
</evidence>
<feature type="transmembrane region" description="Helical" evidence="7">
    <location>
        <begin position="235"/>
        <end position="254"/>
    </location>
</feature>
<dbReference type="EMBL" id="VWRN01000027">
    <property type="protein sequence ID" value="KAA6126160.1"/>
    <property type="molecule type" value="Genomic_DNA"/>
</dbReference>
<dbReference type="SUPFAM" id="SSF103481">
    <property type="entry name" value="Multidrug resistance efflux transporter EmrE"/>
    <property type="match status" value="2"/>
</dbReference>
<dbReference type="Pfam" id="PF00892">
    <property type="entry name" value="EamA"/>
    <property type="match status" value="2"/>
</dbReference>
<sequence length="324" mass="33615">MNRATDLLLTGLAPAIWGSTYVVTTGLLPDGYPLTVAMLRALPAGLLLLLWVRQLPQRGWWLRVFVLGALNFSVFQAMLFVAAYRLPGGVAATLGAVQPLIVILFSRLLLGNAIRPVAVVAAIGGMAGVALLVLTPKAALDTAGVTAGLLGAASMALGTVLTRRWQPPVSALTFTAWQLVAGGILLLPVALWYEPPLGPLTQANVLGFLYLGLVGTALTYVLWFRGIARLGPPAVASLGFLSPVSAVLLGWGLLDQWLSAPQLAGMVLVLVSMWLSQRGAAVRTGAPAMEQAPSSPPSPPSPPLAASTRSPSSASSPSPDSPRA</sequence>
<dbReference type="PANTHER" id="PTHR32322:SF2">
    <property type="entry name" value="EAMA DOMAIN-CONTAINING PROTEIN"/>
    <property type="match status" value="1"/>
</dbReference>
<reference evidence="9 10" key="1">
    <citation type="submission" date="2019-09" db="EMBL/GenBank/DDBJ databases">
        <title>Isolation of a novel species in the genus Cupriavidus from patients with sepsis using whole genome sequencing.</title>
        <authorList>
            <person name="Kweon O.J."/>
            <person name="Lee M.-K."/>
        </authorList>
    </citation>
    <scope>NUCLEOTIDE SEQUENCE [LARGE SCALE GENOMIC DNA]</scope>
    <source>
        <strain evidence="9 10">MKL-01</strain>
    </source>
</reference>
<name>A0A5M8AX62_9BURK</name>
<comment type="caution">
    <text evidence="9">The sequence shown here is derived from an EMBL/GenBank/DDBJ whole genome shotgun (WGS) entry which is preliminary data.</text>
</comment>
<keyword evidence="3 7" id="KW-0812">Transmembrane</keyword>
<gene>
    <name evidence="9" type="ORF">F1599_09225</name>
</gene>
<evidence type="ECO:0000256" key="5">
    <source>
        <dbReference type="ARBA" id="ARBA00023136"/>
    </source>
</evidence>
<dbReference type="PANTHER" id="PTHR32322">
    <property type="entry name" value="INNER MEMBRANE TRANSPORTER"/>
    <property type="match status" value="1"/>
</dbReference>